<dbReference type="EC" id="1.1.1.-" evidence="3"/>
<dbReference type="AlphaFoldDB" id="A0A1L9NUL7"/>
<dbReference type="InterPro" id="IPR003767">
    <property type="entry name" value="Malate/L-lactate_DH-like"/>
</dbReference>
<dbReference type="Gene3D" id="3.30.1370.60">
    <property type="entry name" value="Hypothetical oxidoreductase yiak, domain 2"/>
    <property type="match status" value="1"/>
</dbReference>
<dbReference type="InterPro" id="IPR043143">
    <property type="entry name" value="Mal/L-sulf/L-lact_DH-like_NADP"/>
</dbReference>
<dbReference type="InterPro" id="IPR036111">
    <property type="entry name" value="Mal/L-sulfo/L-lacto_DH-like_sf"/>
</dbReference>
<dbReference type="Pfam" id="PF02615">
    <property type="entry name" value="Ldh_2"/>
    <property type="match status" value="1"/>
</dbReference>
<dbReference type="STRING" id="696762.PFRI_28650"/>
<sequence length="318" mass="32619">MSVPIAQAHAQAVHVLQAEGCGTEHAKAIADHLIDAELCGVESHGIMRVLQYADEFRRGYLVANVVPNVTSGSSATVDVDGAGGIGILAMNTATDAGIDAARKHGVAALAVRNIGHTGRLGAFAERAADAGCLFIACGGGARERWRMVAPYGGSKAVLPTNPWCLGIPGGAQGPVVLDCATGQVAGGWIYAAQGAGATLTEGSIVDSSGNPSTNPADYFNGGAILPKGGVLGYGLATMGELICDAMLGPATVECNTFILMVDTGLYRAKSSLQNAAEAILDELRNCPPAPGFDRVEVCGEREQIHRAQTSVLRLPART</sequence>
<dbReference type="Gene3D" id="1.10.1530.10">
    <property type="match status" value="1"/>
</dbReference>
<evidence type="ECO:0000313" key="4">
    <source>
        <dbReference type="Proteomes" id="UP000184514"/>
    </source>
</evidence>
<reference evidence="3 4" key="1">
    <citation type="submission" date="2016-10" db="EMBL/GenBank/DDBJ databases">
        <title>Genome sequence of Planktotalea frisia SH6-1.</title>
        <authorList>
            <person name="Poehlein A."/>
            <person name="Bakenhus I."/>
            <person name="Voget S."/>
            <person name="Brinkhoff T."/>
            <person name="Simon M."/>
        </authorList>
    </citation>
    <scope>NUCLEOTIDE SEQUENCE [LARGE SCALE GENOMIC DNA]</scope>
    <source>
        <strain evidence="3 4">SH6-1</strain>
    </source>
</reference>
<gene>
    <name evidence="3" type="primary">yjmC</name>
    <name evidence="3" type="ORF">PFRI_28650</name>
</gene>
<dbReference type="GO" id="GO:0016491">
    <property type="term" value="F:oxidoreductase activity"/>
    <property type="evidence" value="ECO:0007669"/>
    <property type="project" value="UniProtKB-KW"/>
</dbReference>
<evidence type="ECO:0000256" key="2">
    <source>
        <dbReference type="ARBA" id="ARBA00023002"/>
    </source>
</evidence>
<keyword evidence="2 3" id="KW-0560">Oxidoreductase</keyword>
<dbReference type="PANTHER" id="PTHR11091:SF0">
    <property type="entry name" value="MALATE DEHYDROGENASE"/>
    <property type="match status" value="1"/>
</dbReference>
<dbReference type="SUPFAM" id="SSF89733">
    <property type="entry name" value="L-sulfolactate dehydrogenase-like"/>
    <property type="match status" value="1"/>
</dbReference>
<comment type="caution">
    <text evidence="3">The sequence shown here is derived from an EMBL/GenBank/DDBJ whole genome shotgun (WGS) entry which is preliminary data.</text>
</comment>
<proteinExistence type="inferred from homology"/>
<evidence type="ECO:0000256" key="1">
    <source>
        <dbReference type="ARBA" id="ARBA00006056"/>
    </source>
</evidence>
<comment type="similarity">
    <text evidence="1">Belongs to the LDH2/MDH2 oxidoreductase family.</text>
</comment>
<dbReference type="PANTHER" id="PTHR11091">
    <property type="entry name" value="OXIDOREDUCTASE-RELATED"/>
    <property type="match status" value="1"/>
</dbReference>
<evidence type="ECO:0000313" key="3">
    <source>
        <dbReference type="EMBL" id="OJI92921.1"/>
    </source>
</evidence>
<dbReference type="EMBL" id="MLCB01000161">
    <property type="protein sequence ID" value="OJI92921.1"/>
    <property type="molecule type" value="Genomic_DNA"/>
</dbReference>
<dbReference type="Proteomes" id="UP000184514">
    <property type="component" value="Unassembled WGS sequence"/>
</dbReference>
<dbReference type="InterPro" id="IPR043144">
    <property type="entry name" value="Mal/L-sulf/L-lact_DH-like_ah"/>
</dbReference>
<organism evidence="3 4">
    <name type="scientific">Planktotalea frisia</name>
    <dbReference type="NCBI Taxonomy" id="696762"/>
    <lineage>
        <taxon>Bacteria</taxon>
        <taxon>Pseudomonadati</taxon>
        <taxon>Pseudomonadota</taxon>
        <taxon>Alphaproteobacteria</taxon>
        <taxon>Rhodobacterales</taxon>
        <taxon>Paracoccaceae</taxon>
        <taxon>Planktotalea</taxon>
    </lineage>
</organism>
<keyword evidence="4" id="KW-1185">Reference proteome</keyword>
<accession>A0A1L9NUL7</accession>
<protein>
    <submittedName>
        <fullName evidence="3">Putative oxidoreductase YjmC</fullName>
        <ecNumber evidence="3">1.1.1.-</ecNumber>
    </submittedName>
</protein>
<name>A0A1L9NUL7_9RHOB</name>